<dbReference type="PANTHER" id="PTHR13002:SF1">
    <property type="entry name" value="COMPLEX I ASSEMBLY FACTOR TIMMDC1, MITOCHONDRIAL"/>
    <property type="match status" value="1"/>
</dbReference>
<reference evidence="11" key="1">
    <citation type="submission" date="2017-02" db="UniProtKB">
        <authorList>
            <consortium name="WormBaseParasite"/>
        </authorList>
    </citation>
    <scope>IDENTIFICATION</scope>
</reference>
<proteinExistence type="inferred from homology"/>
<dbReference type="STRING" id="51028.A0A0N4VJ89"/>
<dbReference type="AlphaFoldDB" id="A0A0N4VJ89"/>
<keyword evidence="3 8" id="KW-0812">Transmembrane</keyword>
<comment type="similarity">
    <text evidence="2">Belongs to the Tim17/Tim22/Tim23 family.</text>
</comment>
<keyword evidence="4 8" id="KW-1133">Transmembrane helix</keyword>
<evidence type="ECO:0000256" key="4">
    <source>
        <dbReference type="ARBA" id="ARBA00022989"/>
    </source>
</evidence>
<dbReference type="Proteomes" id="UP000274131">
    <property type="component" value="Unassembled WGS sequence"/>
</dbReference>
<dbReference type="GO" id="GO:0005739">
    <property type="term" value="C:mitochondrion"/>
    <property type="evidence" value="ECO:0007669"/>
    <property type="project" value="TreeGrafter"/>
</dbReference>
<reference evidence="9 10" key="2">
    <citation type="submission" date="2018-10" db="EMBL/GenBank/DDBJ databases">
        <authorList>
            <consortium name="Pathogen Informatics"/>
        </authorList>
    </citation>
    <scope>NUCLEOTIDE SEQUENCE [LARGE SCALE GENOMIC DNA]</scope>
</reference>
<organism evidence="11">
    <name type="scientific">Enterobius vermicularis</name>
    <name type="common">Human pinworm</name>
    <dbReference type="NCBI Taxonomy" id="51028"/>
    <lineage>
        <taxon>Eukaryota</taxon>
        <taxon>Metazoa</taxon>
        <taxon>Ecdysozoa</taxon>
        <taxon>Nematoda</taxon>
        <taxon>Chromadorea</taxon>
        <taxon>Rhabditida</taxon>
        <taxon>Spirurina</taxon>
        <taxon>Oxyuridomorpha</taxon>
        <taxon>Oxyuroidea</taxon>
        <taxon>Oxyuridae</taxon>
        <taxon>Enterobius</taxon>
    </lineage>
</organism>
<feature type="transmembrane region" description="Helical" evidence="8">
    <location>
        <begin position="87"/>
        <end position="108"/>
    </location>
</feature>
<gene>
    <name evidence="9" type="ORF">EVEC_LOCUS10235</name>
</gene>
<evidence type="ECO:0000256" key="7">
    <source>
        <dbReference type="ARBA" id="ARBA00041344"/>
    </source>
</evidence>
<dbReference type="PANTHER" id="PTHR13002">
    <property type="entry name" value="C3ORF1 PROTEIN-RELATED"/>
    <property type="match status" value="1"/>
</dbReference>
<dbReference type="EMBL" id="UXUI01010657">
    <property type="protein sequence ID" value="VDD95484.1"/>
    <property type="molecule type" value="Genomic_DNA"/>
</dbReference>
<name>A0A0N4VJ89_ENTVE</name>
<evidence type="ECO:0000256" key="3">
    <source>
        <dbReference type="ARBA" id="ARBA00022692"/>
    </source>
</evidence>
<evidence type="ECO:0000313" key="10">
    <source>
        <dbReference type="Proteomes" id="UP000274131"/>
    </source>
</evidence>
<evidence type="ECO:0000313" key="9">
    <source>
        <dbReference type="EMBL" id="VDD95484.1"/>
    </source>
</evidence>
<protein>
    <recommendedName>
        <fullName evidence="6">Complex I assembly factor TIMMDC1, mitochondrial</fullName>
    </recommendedName>
    <alternativeName>
        <fullName evidence="7">Translocase of inner mitochondrial membrane domain-containing protein 1</fullName>
    </alternativeName>
</protein>
<keyword evidence="10" id="KW-1185">Reference proteome</keyword>
<evidence type="ECO:0000256" key="8">
    <source>
        <dbReference type="SAM" id="Phobius"/>
    </source>
</evidence>
<evidence type="ECO:0000313" key="11">
    <source>
        <dbReference type="WBParaSite" id="EVEC_0001091001-mRNA-1"/>
    </source>
</evidence>
<keyword evidence="5 8" id="KW-0472">Membrane</keyword>
<comment type="subcellular location">
    <subcellularLocation>
        <location evidence="1">Membrane</location>
        <topology evidence="1">Multi-pass membrane protein</topology>
    </subcellularLocation>
</comment>
<evidence type="ECO:0000256" key="2">
    <source>
        <dbReference type="ARBA" id="ARBA00008444"/>
    </source>
</evidence>
<dbReference type="WBParaSite" id="EVEC_0001091001-mRNA-1">
    <property type="protein sequence ID" value="EVEC_0001091001-mRNA-1"/>
    <property type="gene ID" value="EVEC_0001091001"/>
</dbReference>
<accession>A0A0N4VJ89</accession>
<evidence type="ECO:0000256" key="6">
    <source>
        <dbReference type="ARBA" id="ARBA00040778"/>
    </source>
</evidence>
<feature type="transmembrane region" description="Helical" evidence="8">
    <location>
        <begin position="218"/>
        <end position="239"/>
    </location>
</feature>
<evidence type="ECO:0000256" key="5">
    <source>
        <dbReference type="ARBA" id="ARBA00023136"/>
    </source>
</evidence>
<dbReference type="GO" id="GO:0032981">
    <property type="term" value="P:mitochondrial respiratory chain complex I assembly"/>
    <property type="evidence" value="ECO:0007669"/>
    <property type="project" value="InterPro"/>
</dbReference>
<dbReference type="OrthoDB" id="5826189at2759"/>
<evidence type="ECO:0000256" key="1">
    <source>
        <dbReference type="ARBA" id="ARBA00004141"/>
    </source>
</evidence>
<sequence>MSEGEPLTPEKQGFTQLSKLLLRVLGRDKNSVRPPTDEHLINAVGKQESSKSGQNNFELKPDSVQTSGWQRVKAMYTKEGTYAEKELTVSVGRAAFMAGAFFGGLLGFKRSAERYNTYSQGKKFLSHADAVMRKWDYAILVFLKDGLKAGIKSCFVVGSTVFLIGHLTVWRNHFSAWYFPLISAHVVKVLKINPFSNFLVPLISVMALPYGSRAVLEGFGLAMSTGLSMTALVYLLACACGKSVDRMYKDLKIQYEGEARLKRERAIQIEKIMKENKFIFRGDAWKMLRKQEAERLKNSVKNELGSEEKGSEVVSSTVDVT</sequence>
<dbReference type="GO" id="GO:0016020">
    <property type="term" value="C:membrane"/>
    <property type="evidence" value="ECO:0007669"/>
    <property type="project" value="UniProtKB-SubCell"/>
</dbReference>
<dbReference type="InterPro" id="IPR055299">
    <property type="entry name" value="TIMMDC1"/>
</dbReference>